<keyword evidence="8" id="KW-0249">Electron transport</keyword>
<dbReference type="EMBL" id="DRGY01000110">
    <property type="protein sequence ID" value="HEA53366.1"/>
    <property type="molecule type" value="Genomic_DNA"/>
</dbReference>
<comment type="subcellular location">
    <subcellularLocation>
        <location evidence="1">Cell membrane</location>
        <topology evidence="1">Multi-pass membrane protein</topology>
    </subcellularLocation>
</comment>
<gene>
    <name evidence="18" type="primary">cyoD</name>
    <name evidence="18" type="ORF">ENI00_13830</name>
</gene>
<evidence type="ECO:0000256" key="8">
    <source>
        <dbReference type="ARBA" id="ARBA00022982"/>
    </source>
</evidence>
<feature type="transmembrane region" description="Helical" evidence="17">
    <location>
        <begin position="21"/>
        <end position="44"/>
    </location>
</feature>
<dbReference type="GO" id="GO:0005886">
    <property type="term" value="C:plasma membrane"/>
    <property type="evidence" value="ECO:0007669"/>
    <property type="project" value="UniProtKB-SubCell"/>
</dbReference>
<sequence>MEPDQLPDSEAEDPRQEFREYCIGGILAVLLTLAAFGLVASHWLDTLGCLMVLTLLAVVQVLVHFRYFLHIDLRRSHRDELQLILFTGLILFLMAGGTIWILWNLNSRM</sequence>
<evidence type="ECO:0000256" key="15">
    <source>
        <dbReference type="ARBA" id="ARBA00031887"/>
    </source>
</evidence>
<dbReference type="GO" id="GO:0009319">
    <property type="term" value="C:cytochrome o ubiquinol oxidase complex"/>
    <property type="evidence" value="ECO:0007669"/>
    <property type="project" value="TreeGrafter"/>
</dbReference>
<keyword evidence="5" id="KW-0813">Transport</keyword>
<evidence type="ECO:0000256" key="3">
    <source>
        <dbReference type="ARBA" id="ARBA00011700"/>
    </source>
</evidence>
<evidence type="ECO:0000256" key="10">
    <source>
        <dbReference type="ARBA" id="ARBA00023002"/>
    </source>
</evidence>
<dbReference type="InterPro" id="IPR050968">
    <property type="entry name" value="Cytochrome_c_oxidase_bac_sub4"/>
</dbReference>
<dbReference type="GO" id="GO:0019646">
    <property type="term" value="P:aerobic electron transport chain"/>
    <property type="evidence" value="ECO:0007669"/>
    <property type="project" value="TreeGrafter"/>
</dbReference>
<comment type="similarity">
    <text evidence="2">Belongs to the cytochrome c oxidase bacterial subunit 4 family.</text>
</comment>
<dbReference type="InterPro" id="IPR014210">
    <property type="entry name" value="Cyt_o_ubiqinol_oxidase_su4"/>
</dbReference>
<keyword evidence="6" id="KW-1003">Cell membrane</keyword>
<comment type="caution">
    <text evidence="18">The sequence shown here is derived from an EMBL/GenBank/DDBJ whole genome shotgun (WGS) entry which is preliminary data.</text>
</comment>
<accession>A0A831R3V4</accession>
<dbReference type="InterPro" id="IPR005171">
    <property type="entry name" value="Cyt_c_oxidase_su4_prok"/>
</dbReference>
<evidence type="ECO:0000256" key="17">
    <source>
        <dbReference type="SAM" id="Phobius"/>
    </source>
</evidence>
<dbReference type="NCBIfam" id="TIGR02847">
    <property type="entry name" value="CyoD"/>
    <property type="match status" value="1"/>
</dbReference>
<dbReference type="Proteomes" id="UP000885748">
    <property type="component" value="Unassembled WGS sequence"/>
</dbReference>
<evidence type="ECO:0000313" key="18">
    <source>
        <dbReference type="EMBL" id="HEA53366.1"/>
    </source>
</evidence>
<protein>
    <recommendedName>
        <fullName evidence="4">Cytochrome bo(3) ubiquinol oxidase subunit 4</fullName>
    </recommendedName>
    <alternativeName>
        <fullName evidence="16">Cytochrome o ubiquinol oxidase subunit 4</fullName>
    </alternativeName>
    <alternativeName>
        <fullName evidence="13">Oxidase bo(3) subunit 4</fullName>
    </alternativeName>
    <alternativeName>
        <fullName evidence="14">Ubiquinol oxidase polypeptide IV</fullName>
    </alternativeName>
    <alternativeName>
        <fullName evidence="15">Ubiquinol oxidase subunit 4</fullName>
    </alternativeName>
</protein>
<comment type="function">
    <text evidence="12">Cytochrome bo(3) ubiquinol terminal oxidase is the component of the aerobic respiratory chain of E.coli that predominates when cells are grown at high aeration. Has proton pump activity across the membrane in addition to electron transfer, pumping 2 protons/electron.</text>
</comment>
<comment type="subunit">
    <text evidence="3">Heterooctamer of two A chains, two B chains, two C chains and two D chains.</text>
</comment>
<evidence type="ECO:0000256" key="1">
    <source>
        <dbReference type="ARBA" id="ARBA00004651"/>
    </source>
</evidence>
<dbReference type="GO" id="GO:0015990">
    <property type="term" value="P:electron transport coupled proton transport"/>
    <property type="evidence" value="ECO:0007669"/>
    <property type="project" value="InterPro"/>
</dbReference>
<dbReference type="GO" id="GO:0015078">
    <property type="term" value="F:proton transmembrane transporter activity"/>
    <property type="evidence" value="ECO:0007669"/>
    <property type="project" value="TreeGrafter"/>
</dbReference>
<dbReference type="PANTHER" id="PTHR36835:SF1">
    <property type="entry name" value="CYTOCHROME BO(3) UBIQUINOL OXIDASE SUBUNIT 4"/>
    <property type="match status" value="1"/>
</dbReference>
<proteinExistence type="inferred from homology"/>
<dbReference type="AlphaFoldDB" id="A0A831R3V4"/>
<evidence type="ECO:0000256" key="14">
    <source>
        <dbReference type="ARBA" id="ARBA00030211"/>
    </source>
</evidence>
<evidence type="ECO:0000256" key="12">
    <source>
        <dbReference type="ARBA" id="ARBA00025694"/>
    </source>
</evidence>
<keyword evidence="11 17" id="KW-0472">Membrane</keyword>
<evidence type="ECO:0000256" key="11">
    <source>
        <dbReference type="ARBA" id="ARBA00023136"/>
    </source>
</evidence>
<evidence type="ECO:0000256" key="2">
    <source>
        <dbReference type="ARBA" id="ARBA00008079"/>
    </source>
</evidence>
<dbReference type="PANTHER" id="PTHR36835">
    <property type="entry name" value="CYTOCHROME BO(3) UBIQUINOL OXIDASE SUBUNIT 4"/>
    <property type="match status" value="1"/>
</dbReference>
<evidence type="ECO:0000256" key="13">
    <source>
        <dbReference type="ARBA" id="ARBA00030071"/>
    </source>
</evidence>
<feature type="transmembrane region" description="Helical" evidence="17">
    <location>
        <begin position="50"/>
        <end position="69"/>
    </location>
</feature>
<evidence type="ECO:0000256" key="16">
    <source>
        <dbReference type="ARBA" id="ARBA00032185"/>
    </source>
</evidence>
<name>A0A831R3V4_9GAMM</name>
<evidence type="ECO:0000256" key="6">
    <source>
        <dbReference type="ARBA" id="ARBA00022475"/>
    </source>
</evidence>
<evidence type="ECO:0000256" key="9">
    <source>
        <dbReference type="ARBA" id="ARBA00022989"/>
    </source>
</evidence>
<evidence type="ECO:0000256" key="4">
    <source>
        <dbReference type="ARBA" id="ARBA00014689"/>
    </source>
</evidence>
<reference evidence="18" key="1">
    <citation type="journal article" date="2020" name="mSystems">
        <title>Genome- and Community-Level Interaction Insights into Carbon Utilization and Element Cycling Functions of Hydrothermarchaeota in Hydrothermal Sediment.</title>
        <authorList>
            <person name="Zhou Z."/>
            <person name="Liu Y."/>
            <person name="Xu W."/>
            <person name="Pan J."/>
            <person name="Luo Z.H."/>
            <person name="Li M."/>
        </authorList>
    </citation>
    <scope>NUCLEOTIDE SEQUENCE [LARGE SCALE GENOMIC DNA]</scope>
    <source>
        <strain evidence="18">HyVt-357</strain>
    </source>
</reference>
<evidence type="ECO:0000256" key="5">
    <source>
        <dbReference type="ARBA" id="ARBA00022448"/>
    </source>
</evidence>
<keyword evidence="9 17" id="KW-1133">Transmembrane helix</keyword>
<dbReference type="GO" id="GO:0009486">
    <property type="term" value="F:cytochrome bo3 ubiquinol oxidase activity"/>
    <property type="evidence" value="ECO:0007669"/>
    <property type="project" value="InterPro"/>
</dbReference>
<organism evidence="18">
    <name type="scientific">Marinobacter antarcticus</name>
    <dbReference type="NCBI Taxonomy" id="564117"/>
    <lineage>
        <taxon>Bacteria</taxon>
        <taxon>Pseudomonadati</taxon>
        <taxon>Pseudomonadota</taxon>
        <taxon>Gammaproteobacteria</taxon>
        <taxon>Pseudomonadales</taxon>
        <taxon>Marinobacteraceae</taxon>
        <taxon>Marinobacter</taxon>
    </lineage>
</organism>
<evidence type="ECO:0000256" key="7">
    <source>
        <dbReference type="ARBA" id="ARBA00022692"/>
    </source>
</evidence>
<keyword evidence="7 17" id="KW-0812">Transmembrane</keyword>
<dbReference type="Pfam" id="PF03626">
    <property type="entry name" value="COX4_pro"/>
    <property type="match status" value="1"/>
</dbReference>
<keyword evidence="10" id="KW-0560">Oxidoreductase</keyword>
<feature type="transmembrane region" description="Helical" evidence="17">
    <location>
        <begin position="81"/>
        <end position="103"/>
    </location>
</feature>